<dbReference type="InterPro" id="IPR050297">
    <property type="entry name" value="LipidA_mod_glycosyltrf_83"/>
</dbReference>
<feature type="transmembrane region" description="Helical" evidence="8">
    <location>
        <begin position="438"/>
        <end position="459"/>
    </location>
</feature>
<keyword evidence="10" id="KW-1185">Reference proteome</keyword>
<feature type="transmembrane region" description="Helical" evidence="8">
    <location>
        <begin position="306"/>
        <end position="326"/>
    </location>
</feature>
<gene>
    <name evidence="9" type="ORF">H8K32_05105</name>
</gene>
<evidence type="ECO:0000313" key="10">
    <source>
        <dbReference type="Proteomes" id="UP000634011"/>
    </source>
</evidence>
<feature type="transmembrane region" description="Helical" evidence="8">
    <location>
        <begin position="133"/>
        <end position="150"/>
    </location>
</feature>
<protein>
    <submittedName>
        <fullName evidence="9">Glycosyltransferase family 39 protein</fullName>
    </submittedName>
</protein>
<dbReference type="Proteomes" id="UP000634011">
    <property type="component" value="Unassembled WGS sequence"/>
</dbReference>
<evidence type="ECO:0000256" key="7">
    <source>
        <dbReference type="ARBA" id="ARBA00023136"/>
    </source>
</evidence>
<feature type="transmembrane region" description="Helical" evidence="8">
    <location>
        <begin position="466"/>
        <end position="488"/>
    </location>
</feature>
<evidence type="ECO:0000256" key="8">
    <source>
        <dbReference type="SAM" id="Phobius"/>
    </source>
</evidence>
<evidence type="ECO:0000313" key="9">
    <source>
        <dbReference type="EMBL" id="MBC3861471.1"/>
    </source>
</evidence>
<dbReference type="GO" id="GO:0005886">
    <property type="term" value="C:plasma membrane"/>
    <property type="evidence" value="ECO:0007669"/>
    <property type="project" value="UniProtKB-SubCell"/>
</dbReference>
<dbReference type="GO" id="GO:0016763">
    <property type="term" value="F:pentosyltransferase activity"/>
    <property type="evidence" value="ECO:0007669"/>
    <property type="project" value="TreeGrafter"/>
</dbReference>
<feature type="transmembrane region" description="Helical" evidence="8">
    <location>
        <begin position="363"/>
        <end position="384"/>
    </location>
</feature>
<proteinExistence type="predicted"/>
<feature type="transmembrane region" description="Helical" evidence="8">
    <location>
        <begin position="338"/>
        <end position="357"/>
    </location>
</feature>
<evidence type="ECO:0000256" key="6">
    <source>
        <dbReference type="ARBA" id="ARBA00022989"/>
    </source>
</evidence>
<dbReference type="PANTHER" id="PTHR33908">
    <property type="entry name" value="MANNOSYLTRANSFERASE YKCB-RELATED"/>
    <property type="match status" value="1"/>
</dbReference>
<organism evidence="9 10">
    <name type="scientific">Undibacterium jejuense</name>
    <dbReference type="NCBI Taxonomy" id="1344949"/>
    <lineage>
        <taxon>Bacteria</taxon>
        <taxon>Pseudomonadati</taxon>
        <taxon>Pseudomonadota</taxon>
        <taxon>Betaproteobacteria</taxon>
        <taxon>Burkholderiales</taxon>
        <taxon>Oxalobacteraceae</taxon>
        <taxon>Undibacterium</taxon>
    </lineage>
</organism>
<evidence type="ECO:0000256" key="1">
    <source>
        <dbReference type="ARBA" id="ARBA00004651"/>
    </source>
</evidence>
<dbReference type="AlphaFoldDB" id="A0A923HKT2"/>
<dbReference type="GO" id="GO:0009103">
    <property type="term" value="P:lipopolysaccharide biosynthetic process"/>
    <property type="evidence" value="ECO:0007669"/>
    <property type="project" value="UniProtKB-ARBA"/>
</dbReference>
<keyword evidence="4" id="KW-0808">Transferase</keyword>
<comment type="subcellular location">
    <subcellularLocation>
        <location evidence="1">Cell membrane</location>
        <topology evidence="1">Multi-pass membrane protein</topology>
    </subcellularLocation>
</comment>
<reference evidence="9" key="1">
    <citation type="submission" date="2020-08" db="EMBL/GenBank/DDBJ databases">
        <title>Novel species isolated from subtropical streams in China.</title>
        <authorList>
            <person name="Lu H."/>
        </authorList>
    </citation>
    <scope>NUCLEOTIDE SEQUENCE</scope>
    <source>
        <strain evidence="9">KACC 12607</strain>
    </source>
</reference>
<feature type="transmembrane region" description="Helical" evidence="8">
    <location>
        <begin position="218"/>
        <end position="239"/>
    </location>
</feature>
<keyword evidence="6 8" id="KW-1133">Transmembrane helix</keyword>
<feature type="transmembrane region" description="Helical" evidence="8">
    <location>
        <begin position="44"/>
        <end position="64"/>
    </location>
</feature>
<sequence>MEFFVWFRSFFTSLLQATAGNGYQNTYILNSIKAPFSLERPRRLLASFDWTWIALLLLVSMYLVPGLIGHDPWKQDETYIFGIIHHMLETGDWIVPTMAGEPFMEKPPLYYWLATIMAKTFSPWLALHDGARLATGIFMSVTCIAAGWAARQWWGRGYGRYAVLSLLGCLGLVLHSHMMLTDVPLLTGFAVATAGFVHIDENPHRSGALLGTGVGIGFMAKGVLALGVFGLTVALLPLLFKQWRKSSYWQVLKLAMLYSAPWLLIWPVCLYHRSPTLFMDWFWLNNVGRFFGFSVAQLGAPHTEGFWITTLPWFAFPAMPLAMITLWRQRASLFTSSAIQACGLVFAIMLLVLWRAASARDNYALPLLLPIALIAAPAARNLAASVDKIWDWSARMIFGFVIGFIWLVWALMTINGSPPEWMFLLRVLPREFVPHFEFWHVVFAFGLTALAFAGLGSLSKIQGRGLVSWVAGLGLSWMLMSQLLMPWVDHAKSYRSVFSSMQTALPGNFDCMASKDLGESERAMLRYFAGITTYRQENIPDTSCDYLLINGFQKQKPEHMHDKNWELVWEGARPGDNNERLWLFAAKKMNGQLAFSSARRPLR</sequence>
<name>A0A923HKT2_9BURK</name>
<accession>A0A923HKT2</accession>
<evidence type="ECO:0000256" key="3">
    <source>
        <dbReference type="ARBA" id="ARBA00022676"/>
    </source>
</evidence>
<feature type="transmembrane region" description="Helical" evidence="8">
    <location>
        <begin position="251"/>
        <end position="273"/>
    </location>
</feature>
<evidence type="ECO:0000256" key="4">
    <source>
        <dbReference type="ARBA" id="ARBA00022679"/>
    </source>
</evidence>
<dbReference type="PANTHER" id="PTHR33908:SF11">
    <property type="entry name" value="MEMBRANE PROTEIN"/>
    <property type="match status" value="1"/>
</dbReference>
<evidence type="ECO:0000256" key="2">
    <source>
        <dbReference type="ARBA" id="ARBA00022475"/>
    </source>
</evidence>
<keyword evidence="7 8" id="KW-0472">Membrane</keyword>
<evidence type="ECO:0000256" key="5">
    <source>
        <dbReference type="ARBA" id="ARBA00022692"/>
    </source>
</evidence>
<comment type="caution">
    <text evidence="9">The sequence shown here is derived from an EMBL/GenBank/DDBJ whole genome shotgun (WGS) entry which is preliminary data.</text>
</comment>
<dbReference type="RefSeq" id="WP_186911396.1">
    <property type="nucleotide sequence ID" value="NZ_JBHSMV010000019.1"/>
</dbReference>
<feature type="transmembrane region" description="Helical" evidence="8">
    <location>
        <begin position="396"/>
        <end position="418"/>
    </location>
</feature>
<keyword evidence="2" id="KW-1003">Cell membrane</keyword>
<keyword evidence="5 8" id="KW-0812">Transmembrane</keyword>
<keyword evidence="3" id="KW-0328">Glycosyltransferase</keyword>
<dbReference type="EMBL" id="JACOFV010000003">
    <property type="protein sequence ID" value="MBC3861471.1"/>
    <property type="molecule type" value="Genomic_DNA"/>
</dbReference>
<feature type="transmembrane region" description="Helical" evidence="8">
    <location>
        <begin position="162"/>
        <end position="180"/>
    </location>
</feature>